<sequence length="950" mass="103264">MQAPAAPDIATSPRTVTLTIDGTSVTVPEGTTIWQAAKALGINIPVLCHDERLNPVGVCRLCVVDVGGRTLAASCVRPCEPNMKVATASPRVERQRKVLLELLMSDQPEVCPKESTTGGNELHALAHRYGADGSRLPHGHARGEDRSSKVIAVNHDACILCDRCVRGCDDIQHNDVIGRTGKGYGARIGFDLDRPMGESTCVSCGECMAVCPTGALVNKPVSAPLAPRVHLKQVDSVCPYCGVGCALTYNVDEQTNRIVYVDGRDGEANHERLCVKGRYGYDYAMHPQRLQKPLLRVRYPKGPLSDASPSAQEARGGRRKGHLVRYEDVLPAFREASWDEALDVVATRLREARDTHGPAAMAGFGSAKCSIEEAYVFQKLVRAAFGTNNVDHCTRLCHASSVAALLETIGSGAVTNTFAGIAEADVALLAGTNTTANHPVASSFFKQAAARGTKLIVVDPRRPDVAQYAWRYARIRPGTDVAFYNGVLHVLLAEGLYRADYVERHTTGFEALRETVARYSPEVASEICGVAPDLIREIARAYGSARAAITFWGMGISQHTHGTDNARCLISLCLVTGNVGRPGTGLHPLRGQNNVQGASDAGLIPMMYPDYQRVADPAIRAKFEQAWGVPLDPKPGLTVTEITTAALEGKLKALYCMGENPFLSDPNVNKVKKALAKLDFLVVQDIFLTETAEFADVILPASSYLEKLGTYTNTDRRVQIGRPALKPPGEARLDWQIVCEISNRMGYPMPYTRVSDIFDEFTSLTDAYQNLDYDILGKAGRLWPSPDRSAKDGVQILFDDGFPTPDGRGKLVPCEYTPARETPDAEYPFVLNTGRLLEHWHTGTMTRRSYALDAIAPEAFVEVHPEDLARLGVRPGERVRVTSRRGSIELVARPTTNVGVGSVFIAFHFREAAANILTIDAIDPFGKIPEFKFCAVRLSRASGDTAEAAE</sequence>
<feature type="domain" description="4Fe-4S ferredoxin-type" evidence="10">
    <location>
        <begin position="192"/>
        <end position="221"/>
    </location>
</feature>
<dbReference type="InterPro" id="IPR006655">
    <property type="entry name" value="Mopterin_OxRdtase_prok_CS"/>
</dbReference>
<dbReference type="CDD" id="cd02753">
    <property type="entry name" value="MopB_Formate-Dh-H"/>
    <property type="match status" value="1"/>
</dbReference>
<evidence type="ECO:0000256" key="1">
    <source>
        <dbReference type="ARBA" id="ARBA00007023"/>
    </source>
</evidence>
<dbReference type="PROSITE" id="PS51669">
    <property type="entry name" value="4FE4S_MOW_BIS_MGD"/>
    <property type="match status" value="1"/>
</dbReference>
<dbReference type="EC" id="1.17.1.9" evidence="12"/>
<dbReference type="SMART" id="SM00926">
    <property type="entry name" value="Molybdop_Fe4S4"/>
    <property type="match status" value="1"/>
</dbReference>
<dbReference type="SMART" id="SM00929">
    <property type="entry name" value="NADH-G_4Fe-4S_3"/>
    <property type="match status" value="1"/>
</dbReference>
<dbReference type="PANTHER" id="PTHR43105">
    <property type="entry name" value="RESPIRATORY NITRATE REDUCTASE"/>
    <property type="match status" value="1"/>
</dbReference>
<gene>
    <name evidence="12" type="primary">fdhF</name>
    <name evidence="12" type="ORF">POL67_12275</name>
</gene>
<dbReference type="RefSeq" id="WP_271917464.1">
    <property type="nucleotide sequence ID" value="NZ_JAQNDO010000001.1"/>
</dbReference>
<keyword evidence="13" id="KW-1185">Reference proteome</keyword>
<dbReference type="CDD" id="cd02790">
    <property type="entry name" value="MopB_CT_Formate-Dh_H"/>
    <property type="match status" value="1"/>
</dbReference>
<dbReference type="PIRSF" id="PIRSF036643">
    <property type="entry name" value="FDH_alpha"/>
    <property type="match status" value="1"/>
</dbReference>
<dbReference type="Proteomes" id="UP001221411">
    <property type="component" value="Unassembled WGS sequence"/>
</dbReference>
<evidence type="ECO:0000259" key="11">
    <source>
        <dbReference type="PROSITE" id="PS51669"/>
    </source>
</evidence>
<dbReference type="Pfam" id="PF00384">
    <property type="entry name" value="Molybdopterin"/>
    <property type="match status" value="1"/>
</dbReference>
<dbReference type="InterPro" id="IPR041925">
    <property type="entry name" value="CT_Formate-Dh_H"/>
</dbReference>
<dbReference type="SUPFAM" id="SSF53706">
    <property type="entry name" value="Formate dehydrogenase/DMSO reductase, domains 1-3"/>
    <property type="match status" value="1"/>
</dbReference>
<dbReference type="InterPro" id="IPR041924">
    <property type="entry name" value="Formate_Dh-H_N"/>
</dbReference>
<reference evidence="12 13" key="1">
    <citation type="submission" date="2022-11" db="EMBL/GenBank/DDBJ databases">
        <title>Minimal conservation of predation-associated metabolite biosynthetic gene clusters underscores biosynthetic potential of Myxococcota including descriptions for ten novel species: Archangium lansinium sp. nov., Myxococcus landrumus sp. nov., Nannocystis bai.</title>
        <authorList>
            <person name="Ahearne A."/>
            <person name="Stevens C."/>
            <person name="Dowd S."/>
        </authorList>
    </citation>
    <scope>NUCLEOTIDE SEQUENCE [LARGE SCALE GENOMIC DNA]</scope>
    <source>
        <strain evidence="12 13">RJM3</strain>
    </source>
</reference>
<dbReference type="InterPro" id="IPR006478">
    <property type="entry name" value="Formate_DH_asu"/>
</dbReference>
<evidence type="ECO:0000256" key="3">
    <source>
        <dbReference type="ARBA" id="ARBA00022714"/>
    </source>
</evidence>
<evidence type="ECO:0000256" key="4">
    <source>
        <dbReference type="ARBA" id="ARBA00022723"/>
    </source>
</evidence>
<dbReference type="SUPFAM" id="SSF54862">
    <property type="entry name" value="4Fe-4S ferredoxins"/>
    <property type="match status" value="1"/>
</dbReference>
<dbReference type="EMBL" id="JAQNDO010000001">
    <property type="protein sequence ID" value="MDC0742128.1"/>
    <property type="molecule type" value="Genomic_DNA"/>
</dbReference>
<comment type="caution">
    <text evidence="12">The sequence shown here is derived from an EMBL/GenBank/DDBJ whole genome shotgun (WGS) entry which is preliminary data.</text>
</comment>
<dbReference type="Gene3D" id="3.40.50.740">
    <property type="match status" value="1"/>
</dbReference>
<protein>
    <submittedName>
        <fullName evidence="12">Formate dehydrogenase subunit alpha</fullName>
        <ecNumber evidence="12">1.17.1.9</ecNumber>
    </submittedName>
</protein>
<dbReference type="PROSITE" id="PS00198">
    <property type="entry name" value="4FE4S_FER_1"/>
    <property type="match status" value="1"/>
</dbReference>
<dbReference type="InterPro" id="IPR009010">
    <property type="entry name" value="Asp_de-COase-like_dom_sf"/>
</dbReference>
<dbReference type="Gene3D" id="2.40.40.20">
    <property type="match status" value="1"/>
</dbReference>
<dbReference type="GO" id="GO:0008863">
    <property type="term" value="F:formate dehydrogenase (NAD+) activity"/>
    <property type="evidence" value="ECO:0007669"/>
    <property type="project" value="UniProtKB-EC"/>
</dbReference>
<dbReference type="PROSITE" id="PS51085">
    <property type="entry name" value="2FE2S_FER_2"/>
    <property type="match status" value="1"/>
</dbReference>
<keyword evidence="5" id="KW-0677">Repeat</keyword>
<dbReference type="Pfam" id="PF01568">
    <property type="entry name" value="Molydop_binding"/>
    <property type="match status" value="1"/>
</dbReference>
<feature type="domain" description="2Fe-2S ferredoxin-type" evidence="9">
    <location>
        <begin position="14"/>
        <end position="91"/>
    </location>
</feature>
<keyword evidence="2" id="KW-0004">4Fe-4S</keyword>
<dbReference type="SUPFAM" id="SSF50692">
    <property type="entry name" value="ADC-like"/>
    <property type="match status" value="1"/>
</dbReference>
<evidence type="ECO:0000313" key="13">
    <source>
        <dbReference type="Proteomes" id="UP001221411"/>
    </source>
</evidence>
<organism evidence="12 13">
    <name type="scientific">Polyangium mundeleinium</name>
    <dbReference type="NCBI Taxonomy" id="2995306"/>
    <lineage>
        <taxon>Bacteria</taxon>
        <taxon>Pseudomonadati</taxon>
        <taxon>Myxococcota</taxon>
        <taxon>Polyangia</taxon>
        <taxon>Polyangiales</taxon>
        <taxon>Polyangiaceae</taxon>
        <taxon>Polyangium</taxon>
    </lineage>
</organism>
<dbReference type="Gene3D" id="3.10.20.740">
    <property type="match status" value="1"/>
</dbReference>
<dbReference type="NCBIfam" id="TIGR01591">
    <property type="entry name" value="Fdh-alpha"/>
    <property type="match status" value="1"/>
</dbReference>
<evidence type="ECO:0000313" key="12">
    <source>
        <dbReference type="EMBL" id="MDC0742128.1"/>
    </source>
</evidence>
<dbReference type="InterPro" id="IPR050123">
    <property type="entry name" value="Prok_molybdopt-oxidoreductase"/>
</dbReference>
<dbReference type="Pfam" id="PF22117">
    <property type="entry name" value="Fer4_Nqo3"/>
    <property type="match status" value="1"/>
</dbReference>
<keyword evidence="7" id="KW-0408">Iron</keyword>
<dbReference type="Gene3D" id="3.30.70.20">
    <property type="match status" value="1"/>
</dbReference>
<keyword evidence="3" id="KW-0001">2Fe-2S</keyword>
<dbReference type="InterPro" id="IPR001041">
    <property type="entry name" value="2Fe-2S_ferredoxin-type"/>
</dbReference>
<dbReference type="InterPro" id="IPR017900">
    <property type="entry name" value="4Fe4S_Fe_S_CS"/>
</dbReference>
<dbReference type="Gene3D" id="2.20.25.90">
    <property type="entry name" value="ADC-like domains"/>
    <property type="match status" value="1"/>
</dbReference>
<evidence type="ECO:0000259" key="10">
    <source>
        <dbReference type="PROSITE" id="PS51379"/>
    </source>
</evidence>
<dbReference type="InterPro" id="IPR006657">
    <property type="entry name" value="MoPterin_dinucl-bd_dom"/>
</dbReference>
<comment type="similarity">
    <text evidence="1">In the C-terminal section; belongs to the prokaryotic molybdopterin-containing oxidoreductase family.</text>
</comment>
<dbReference type="Pfam" id="PF04879">
    <property type="entry name" value="Molybdop_Fe4S4"/>
    <property type="match status" value="1"/>
</dbReference>
<evidence type="ECO:0000259" key="9">
    <source>
        <dbReference type="PROSITE" id="PS51085"/>
    </source>
</evidence>
<keyword evidence="6 12" id="KW-0560">Oxidoreductase</keyword>
<dbReference type="SUPFAM" id="SSF54292">
    <property type="entry name" value="2Fe-2S ferredoxin-like"/>
    <property type="match status" value="1"/>
</dbReference>
<feature type="domain" description="4Fe-4S Mo/W bis-MGD-type" evidence="11">
    <location>
        <begin position="231"/>
        <end position="288"/>
    </location>
</feature>
<dbReference type="CDD" id="cd00207">
    <property type="entry name" value="fer2"/>
    <property type="match status" value="1"/>
</dbReference>
<evidence type="ECO:0000256" key="5">
    <source>
        <dbReference type="ARBA" id="ARBA00022737"/>
    </source>
</evidence>
<evidence type="ECO:0000256" key="8">
    <source>
        <dbReference type="ARBA" id="ARBA00023014"/>
    </source>
</evidence>
<accession>A0ABT5ELQ7</accession>
<dbReference type="PROSITE" id="PS51379">
    <property type="entry name" value="4FE4S_FER_2"/>
    <property type="match status" value="2"/>
</dbReference>
<evidence type="ECO:0000256" key="2">
    <source>
        <dbReference type="ARBA" id="ARBA00022485"/>
    </source>
</evidence>
<feature type="domain" description="4Fe-4S ferredoxin-type" evidence="10">
    <location>
        <begin position="149"/>
        <end position="179"/>
    </location>
</feature>
<dbReference type="InterPro" id="IPR054351">
    <property type="entry name" value="NADH_UbQ_OxRdtase_ferredoxin"/>
</dbReference>
<name>A0ABT5ELQ7_9BACT</name>
<dbReference type="InterPro" id="IPR017896">
    <property type="entry name" value="4Fe4S_Fe-S-bd"/>
</dbReference>
<dbReference type="PROSITE" id="PS00490">
    <property type="entry name" value="MOLYBDOPTERIN_PROK_2"/>
    <property type="match status" value="1"/>
</dbReference>
<dbReference type="InterPro" id="IPR006963">
    <property type="entry name" value="Mopterin_OxRdtase_4Fe-4S_dom"/>
</dbReference>
<evidence type="ECO:0000256" key="7">
    <source>
        <dbReference type="ARBA" id="ARBA00023004"/>
    </source>
</evidence>
<dbReference type="InterPro" id="IPR036010">
    <property type="entry name" value="2Fe-2S_ferredoxin-like_sf"/>
</dbReference>
<dbReference type="InterPro" id="IPR019574">
    <property type="entry name" value="NADH_UbQ_OxRdtase_Gsu_4Fe4S-bd"/>
</dbReference>
<evidence type="ECO:0000256" key="6">
    <source>
        <dbReference type="ARBA" id="ARBA00023002"/>
    </source>
</evidence>
<keyword evidence="4" id="KW-0479">Metal-binding</keyword>
<dbReference type="Gene3D" id="3.40.228.10">
    <property type="entry name" value="Dimethylsulfoxide Reductase, domain 2"/>
    <property type="match status" value="1"/>
</dbReference>
<keyword evidence="8" id="KW-0411">Iron-sulfur</keyword>
<proteinExistence type="inferred from homology"/>
<dbReference type="InterPro" id="IPR006656">
    <property type="entry name" value="Mopterin_OxRdtase"/>
</dbReference>
<dbReference type="Pfam" id="PF13510">
    <property type="entry name" value="Fer2_4"/>
    <property type="match status" value="1"/>
</dbReference>
<dbReference type="PANTHER" id="PTHR43105:SF14">
    <property type="entry name" value="FORMATE DEHYDROGENASE H"/>
    <property type="match status" value="1"/>
</dbReference>